<dbReference type="NCBIfam" id="NF033542">
    <property type="entry name" value="transpos_IS110"/>
    <property type="match status" value="1"/>
</dbReference>
<dbReference type="GO" id="GO:0004803">
    <property type="term" value="F:transposase activity"/>
    <property type="evidence" value="ECO:0007669"/>
    <property type="project" value="InterPro"/>
</dbReference>
<dbReference type="EMBL" id="RDSM01000002">
    <property type="protein sequence ID" value="RXH56703.1"/>
    <property type="molecule type" value="Genomic_DNA"/>
</dbReference>
<dbReference type="PANTHER" id="PTHR33055">
    <property type="entry name" value="TRANSPOSASE FOR INSERTION SEQUENCE ELEMENT IS1111A"/>
    <property type="match status" value="1"/>
</dbReference>
<dbReference type="Pfam" id="PF01548">
    <property type="entry name" value="DEDD_Tnp_IS110"/>
    <property type="match status" value="1"/>
</dbReference>
<organism evidence="3 4">
    <name type="scientific">Granulicella sibirica</name>
    <dbReference type="NCBI Taxonomy" id="2479048"/>
    <lineage>
        <taxon>Bacteria</taxon>
        <taxon>Pseudomonadati</taxon>
        <taxon>Acidobacteriota</taxon>
        <taxon>Terriglobia</taxon>
        <taxon>Terriglobales</taxon>
        <taxon>Acidobacteriaceae</taxon>
        <taxon>Granulicella</taxon>
    </lineage>
</organism>
<dbReference type="RefSeq" id="WP_128914124.1">
    <property type="nucleotide sequence ID" value="NZ_RDSM01000002.1"/>
</dbReference>
<reference evidence="3 4" key="1">
    <citation type="submission" date="2018-11" db="EMBL/GenBank/DDBJ databases">
        <authorList>
            <person name="Mardanov A.V."/>
            <person name="Ravin N.V."/>
            <person name="Dedysh S.N."/>
        </authorList>
    </citation>
    <scope>NUCLEOTIDE SEQUENCE [LARGE SCALE GENOMIC DNA]</scope>
    <source>
        <strain evidence="3 4">AF10</strain>
    </source>
</reference>
<dbReference type="InterPro" id="IPR002525">
    <property type="entry name" value="Transp_IS110-like_N"/>
</dbReference>
<sequence>MKEKLRFLGMDVHAETIAAAIAEPDGEVRSLGTIPNRMESVRKLIKKLGPVEKLRVCYEAGPTGYVLYWQLAELGVQCEVIAPSLVPVKAGDRVKTDRRDAEKLARSYRSGDLTAVWVPDEGSEALRDLVRTREAAKQDELRARHRLGKFLLRSGHRPPTGVRAWTHLHLIWVSQIRFTQPAQESTRLDYLHEVEHMRERVLRLEQAIVEAVKLASPALQEVITDLQALRGIAHISAVTIAAELGQVARFAGARELMGYCGAVPSENSSGKRSRRGSITKTGNAHLRRIVIEAAWSYQRPPAIWAGLRKRQQSASEAANEIAWKAQHRLHKRYVRLAAAGKDKRKIVTAVGRELLGFIWAIGTKAEAAAGQRIAA</sequence>
<gene>
    <name evidence="3" type="ORF">GRAN_3560</name>
</gene>
<reference evidence="4" key="2">
    <citation type="submission" date="2019-02" db="EMBL/GenBank/DDBJ databases">
        <title>Granulicella sibirica sp. nov., a psychrotolerant acidobacterium isolated from an organic soil layer in forested tundra, West Siberia.</title>
        <authorList>
            <person name="Oshkin I.Y."/>
            <person name="Kulichevskaya I.S."/>
            <person name="Rijpstra W.I.C."/>
            <person name="Sinninghe Damste J.S."/>
            <person name="Rakitin A.L."/>
            <person name="Ravin N.V."/>
            <person name="Dedysh S.N."/>
        </authorList>
    </citation>
    <scope>NUCLEOTIDE SEQUENCE [LARGE SCALE GENOMIC DNA]</scope>
    <source>
        <strain evidence="4">AF10</strain>
    </source>
</reference>
<dbReference type="GO" id="GO:0006313">
    <property type="term" value="P:DNA transposition"/>
    <property type="evidence" value="ECO:0007669"/>
    <property type="project" value="InterPro"/>
</dbReference>
<dbReference type="InterPro" id="IPR003346">
    <property type="entry name" value="Transposase_20"/>
</dbReference>
<dbReference type="OrthoDB" id="106296at2"/>
<feature type="domain" description="Transposase IS116/IS110/IS902 C-terminal" evidence="2">
    <location>
        <begin position="226"/>
        <end position="298"/>
    </location>
</feature>
<accession>A0A4Q0SZH0</accession>
<dbReference type="PANTHER" id="PTHR33055:SF15">
    <property type="entry name" value="TRANSPOSASE-RELATED"/>
    <property type="match status" value="1"/>
</dbReference>
<evidence type="ECO:0000313" key="4">
    <source>
        <dbReference type="Proteomes" id="UP000289437"/>
    </source>
</evidence>
<dbReference type="Proteomes" id="UP000289437">
    <property type="component" value="Unassembled WGS sequence"/>
</dbReference>
<protein>
    <submittedName>
        <fullName evidence="3">Mobile element protein</fullName>
    </submittedName>
</protein>
<evidence type="ECO:0000259" key="2">
    <source>
        <dbReference type="Pfam" id="PF02371"/>
    </source>
</evidence>
<evidence type="ECO:0000259" key="1">
    <source>
        <dbReference type="Pfam" id="PF01548"/>
    </source>
</evidence>
<proteinExistence type="predicted"/>
<dbReference type="GO" id="GO:0003677">
    <property type="term" value="F:DNA binding"/>
    <property type="evidence" value="ECO:0007669"/>
    <property type="project" value="InterPro"/>
</dbReference>
<comment type="caution">
    <text evidence="3">The sequence shown here is derived from an EMBL/GenBank/DDBJ whole genome shotgun (WGS) entry which is preliminary data.</text>
</comment>
<dbReference type="AlphaFoldDB" id="A0A4Q0SZH0"/>
<dbReference type="InterPro" id="IPR047650">
    <property type="entry name" value="Transpos_IS110"/>
</dbReference>
<feature type="domain" description="Transposase IS110-like N-terminal" evidence="1">
    <location>
        <begin position="8"/>
        <end position="152"/>
    </location>
</feature>
<keyword evidence="4" id="KW-1185">Reference proteome</keyword>
<evidence type="ECO:0000313" key="3">
    <source>
        <dbReference type="EMBL" id="RXH56703.1"/>
    </source>
</evidence>
<name>A0A4Q0SZH0_9BACT</name>
<dbReference type="Pfam" id="PF02371">
    <property type="entry name" value="Transposase_20"/>
    <property type="match status" value="1"/>
</dbReference>